<dbReference type="InterPro" id="IPR013559">
    <property type="entry name" value="YheO"/>
</dbReference>
<dbReference type="InterPro" id="IPR039446">
    <property type="entry name" value="DauR-like"/>
</dbReference>
<dbReference type="PANTHER" id="PTHR35568:SF1">
    <property type="entry name" value="TRANSCRIPTIONAL REGULATOR DAUR"/>
    <property type="match status" value="1"/>
</dbReference>
<evidence type="ECO:0000259" key="1">
    <source>
        <dbReference type="Pfam" id="PF08348"/>
    </source>
</evidence>
<gene>
    <name evidence="3" type="ORF">NK118_12850</name>
</gene>
<proteinExistence type="predicted"/>
<comment type="caution">
    <text evidence="3">The sequence shown here is derived from an EMBL/GenBank/DDBJ whole genome shotgun (WGS) entry which is preliminary data.</text>
</comment>
<protein>
    <submittedName>
        <fullName evidence="3">PAS domain-containing protein</fullName>
    </submittedName>
</protein>
<dbReference type="InterPro" id="IPR039445">
    <property type="entry name" value="DauR-like_HTH"/>
</dbReference>
<dbReference type="RefSeq" id="WP_262070017.1">
    <property type="nucleotide sequence ID" value="NZ_JAMXOC010000024.1"/>
</dbReference>
<organism evidence="3 4">
    <name type="scientific">Ohessyouella blattaphilus</name>
    <dbReference type="NCBI Taxonomy" id="2949333"/>
    <lineage>
        <taxon>Bacteria</taxon>
        <taxon>Bacillati</taxon>
        <taxon>Bacillota</taxon>
        <taxon>Clostridia</taxon>
        <taxon>Lachnospirales</taxon>
        <taxon>Lachnospiraceae</taxon>
        <taxon>Ohessyouella</taxon>
    </lineage>
</organism>
<evidence type="ECO:0000313" key="4">
    <source>
        <dbReference type="Proteomes" id="UP001523565"/>
    </source>
</evidence>
<feature type="domain" description="Transcriptional regulator DauR-like HTH" evidence="2">
    <location>
        <begin position="164"/>
        <end position="224"/>
    </location>
</feature>
<keyword evidence="4" id="KW-1185">Reference proteome</keyword>
<feature type="domain" description="YheO-like" evidence="1">
    <location>
        <begin position="7"/>
        <end position="116"/>
    </location>
</feature>
<name>A0ABT1EPC8_9FIRM</name>
<evidence type="ECO:0000313" key="3">
    <source>
        <dbReference type="EMBL" id="MCP1111137.1"/>
    </source>
</evidence>
<dbReference type="Pfam" id="PF08348">
    <property type="entry name" value="PAS_6"/>
    <property type="match status" value="1"/>
</dbReference>
<dbReference type="Pfam" id="PF13309">
    <property type="entry name" value="HTH_22"/>
    <property type="match status" value="1"/>
</dbReference>
<accession>A0ABT1EPC8</accession>
<reference evidence="3 4" key="1">
    <citation type="journal article" date="2022" name="Genome Biol. Evol.">
        <title>Host diet, physiology and behaviors set the stage for Lachnospiraceae cladogenesis.</title>
        <authorList>
            <person name="Vera-Ponce De Leon A."/>
            <person name="Schneider M."/>
            <person name="Jahnes B.C."/>
            <person name="Sadowski V."/>
            <person name="Camuy-Velez L.A."/>
            <person name="Duan J."/>
            <person name="Sabree Z.L."/>
        </authorList>
    </citation>
    <scope>NUCLEOTIDE SEQUENCE [LARGE SCALE GENOMIC DNA]</scope>
    <source>
        <strain evidence="3 4">PAL227</strain>
    </source>
</reference>
<dbReference type="PANTHER" id="PTHR35568">
    <property type="entry name" value="TRANSCRIPTIONAL REGULATOR DAUR"/>
    <property type="match status" value="1"/>
</dbReference>
<evidence type="ECO:0000259" key="2">
    <source>
        <dbReference type="Pfam" id="PF13309"/>
    </source>
</evidence>
<sequence>MREDIIRHYAGIVEFLGNALGPDYEIVLQGLKSNTIVAIANNHISGRVVGSPITDSAHHMLSTKAYKNNNSICNYRVVTKSGKILRSSTMFIKDDEGETVGLLHVNFDDSRFEELRQGLLSAIHPEAFIKNFITGNETGSTASDNGGTKENGNDNLFMDVPALMKNMYQEATENITVPSNRLKQHEKMEIVTRLHEKGLFQLKGAIPFAAEKLSCSSATIYRYLSEITNQ</sequence>
<dbReference type="Proteomes" id="UP001523565">
    <property type="component" value="Unassembled WGS sequence"/>
</dbReference>
<dbReference type="EMBL" id="JAMZFV010000024">
    <property type="protein sequence ID" value="MCP1111137.1"/>
    <property type="molecule type" value="Genomic_DNA"/>
</dbReference>